<dbReference type="SMART" id="SM00701">
    <property type="entry name" value="PGRP"/>
    <property type="match status" value="1"/>
</dbReference>
<dbReference type="PROSITE" id="PS51257">
    <property type="entry name" value="PROKAR_LIPOPROTEIN"/>
    <property type="match status" value="1"/>
</dbReference>
<evidence type="ECO:0000259" key="3">
    <source>
        <dbReference type="SMART" id="SM00701"/>
    </source>
</evidence>
<dbReference type="RefSeq" id="WP_386095594.1">
    <property type="nucleotide sequence ID" value="NZ_JBHUOZ010000001.1"/>
</dbReference>
<evidence type="ECO:0000256" key="2">
    <source>
        <dbReference type="SAM" id="SignalP"/>
    </source>
</evidence>
<keyword evidence="5" id="KW-1185">Reference proteome</keyword>
<evidence type="ECO:0000256" key="1">
    <source>
        <dbReference type="ARBA" id="ARBA00022729"/>
    </source>
</evidence>
<dbReference type="CDD" id="cd06583">
    <property type="entry name" value="PGRP"/>
    <property type="match status" value="1"/>
</dbReference>
<dbReference type="EMBL" id="JBHUOZ010000001">
    <property type="protein sequence ID" value="MFD2918932.1"/>
    <property type="molecule type" value="Genomic_DNA"/>
</dbReference>
<dbReference type="InterPro" id="IPR002502">
    <property type="entry name" value="Amidase_domain"/>
</dbReference>
<accession>A0ABW6A4E5</accession>
<gene>
    <name evidence="4" type="ORF">ACFS6H_04360</name>
</gene>
<keyword evidence="1 2" id="KW-0732">Signal</keyword>
<sequence>MIRFLLFTISAVYVFSFISCSGSKKATATSVQEPSTNITGIPKVNREFRAAWVATVANINWPSKPGLSTEQQQKEAITLLDFLQAHNFNAVIFQVRPQADALYKSELEPWSYYLSGTQGKAPEPFYDPLQFWIDAAHARGLELHVWLNPYRAHHVSGGPVTETSVVKRKPEMVVHLKEGYWWFDPSLKATQDHGVNVVMDIVKRYDIDGVHFDDYFYPYASYNKNEDFPDSVSWKQYRQQGGKLSRGDWRRQSVNTFIERLYDEIKKEKKQVKFGLSPFGIWRPGYPESVQGFDQYEELYADAKLWLNKGWIDYFSPQLYWPTNRYAQSFPVLLGWWNSENTMKRHLWPGISVGRDTSAANTTEIMNEIMITRGMMPQSSGVVHWSISSVTKNPALSKALIEGPYKQPALVPASSWLDAVAPAAPSVNLTPATETVTLEWSHTDEKDVFKWVVYYKYGNNWRYKILNQQDKILVLKMQEGKLRLNAVAVSAVDRSGNESIKAEPSLNHVLIQPRSSWQAATAKPYKQHTPVRITVHHEGGKVLADTANAATRLKNVQTWSMGPDRKWADIPYHYLIAPDGTVYEGRDPLTVGETNTEYDPTGHLLISFLGNYEEQPFTPQLQEVLTKLIAHFCIKYKISPETISTHRDHSTKTTCPGKNIYPYFQNGFIKGEVKKVLKNNK</sequence>
<dbReference type="Gene3D" id="3.40.80.10">
    <property type="entry name" value="Peptidoglycan recognition protein-like"/>
    <property type="match status" value="1"/>
</dbReference>
<dbReference type="Gene3D" id="3.20.20.80">
    <property type="entry name" value="Glycosidases"/>
    <property type="match status" value="1"/>
</dbReference>
<dbReference type="Pfam" id="PF01510">
    <property type="entry name" value="Amidase_2"/>
    <property type="match status" value="1"/>
</dbReference>
<name>A0ABW6A4E5_9BACT</name>
<dbReference type="InterPro" id="IPR052177">
    <property type="entry name" value="Divisome_Glycosyl_Hydrolase"/>
</dbReference>
<dbReference type="Pfam" id="PF02638">
    <property type="entry name" value="GHL10"/>
    <property type="match status" value="1"/>
</dbReference>
<dbReference type="InterPro" id="IPR017853">
    <property type="entry name" value="GH"/>
</dbReference>
<dbReference type="PANTHER" id="PTHR43405">
    <property type="entry name" value="GLYCOSYL HYDROLASE DIGH"/>
    <property type="match status" value="1"/>
</dbReference>
<dbReference type="SUPFAM" id="SSF51445">
    <property type="entry name" value="(Trans)glycosidases"/>
    <property type="match status" value="1"/>
</dbReference>
<proteinExistence type="predicted"/>
<reference evidence="5" key="1">
    <citation type="journal article" date="2019" name="Int. J. Syst. Evol. Microbiol.">
        <title>The Global Catalogue of Microorganisms (GCM) 10K type strain sequencing project: providing services to taxonomists for standard genome sequencing and annotation.</title>
        <authorList>
            <consortium name="The Broad Institute Genomics Platform"/>
            <consortium name="The Broad Institute Genome Sequencing Center for Infectious Disease"/>
            <person name="Wu L."/>
            <person name="Ma J."/>
        </authorList>
    </citation>
    <scope>NUCLEOTIDE SEQUENCE [LARGE SCALE GENOMIC DNA]</scope>
    <source>
        <strain evidence="5">KCTC 23299</strain>
    </source>
</reference>
<dbReference type="Proteomes" id="UP001597511">
    <property type="component" value="Unassembled WGS sequence"/>
</dbReference>
<dbReference type="PANTHER" id="PTHR43405:SF1">
    <property type="entry name" value="GLYCOSYL HYDROLASE DIGH"/>
    <property type="match status" value="1"/>
</dbReference>
<feature type="signal peptide" evidence="2">
    <location>
        <begin position="1"/>
        <end position="26"/>
    </location>
</feature>
<evidence type="ECO:0000313" key="4">
    <source>
        <dbReference type="EMBL" id="MFD2918932.1"/>
    </source>
</evidence>
<feature type="chain" id="PRO_5046166124" evidence="2">
    <location>
        <begin position="27"/>
        <end position="681"/>
    </location>
</feature>
<comment type="caution">
    <text evidence="4">The sequence shown here is derived from an EMBL/GenBank/DDBJ whole genome shotgun (WGS) entry which is preliminary data.</text>
</comment>
<feature type="domain" description="Peptidoglycan recognition protein family" evidence="3">
    <location>
        <begin position="509"/>
        <end position="650"/>
    </location>
</feature>
<dbReference type="InterPro" id="IPR006619">
    <property type="entry name" value="PGRP_domain_met/bac"/>
</dbReference>
<organism evidence="4 5">
    <name type="scientific">Terrimonas rubra</name>
    <dbReference type="NCBI Taxonomy" id="1035890"/>
    <lineage>
        <taxon>Bacteria</taxon>
        <taxon>Pseudomonadati</taxon>
        <taxon>Bacteroidota</taxon>
        <taxon>Chitinophagia</taxon>
        <taxon>Chitinophagales</taxon>
        <taxon>Chitinophagaceae</taxon>
        <taxon>Terrimonas</taxon>
    </lineage>
</organism>
<evidence type="ECO:0000313" key="5">
    <source>
        <dbReference type="Proteomes" id="UP001597511"/>
    </source>
</evidence>
<dbReference type="SUPFAM" id="SSF55846">
    <property type="entry name" value="N-acetylmuramoyl-L-alanine amidase-like"/>
    <property type="match status" value="1"/>
</dbReference>
<protein>
    <submittedName>
        <fullName evidence="4">Family 10 glycosylhydrolase</fullName>
    </submittedName>
</protein>
<dbReference type="InterPro" id="IPR036505">
    <property type="entry name" value="Amidase/PGRP_sf"/>
</dbReference>
<dbReference type="InterPro" id="IPR003790">
    <property type="entry name" value="GHL10"/>
</dbReference>